<organism evidence="3 4">
    <name type="scientific">Mycobacterium fragae</name>
    <dbReference type="NCBI Taxonomy" id="1260918"/>
    <lineage>
        <taxon>Bacteria</taxon>
        <taxon>Bacillati</taxon>
        <taxon>Actinomycetota</taxon>
        <taxon>Actinomycetes</taxon>
        <taxon>Mycobacteriales</taxon>
        <taxon>Mycobacteriaceae</taxon>
        <taxon>Mycobacterium</taxon>
    </lineage>
</organism>
<dbReference type="PANTHER" id="PTHR14969">
    <property type="entry name" value="SPHINGOSINE-1-PHOSPHATE PHOSPHOHYDROLASE"/>
    <property type="match status" value="1"/>
</dbReference>
<dbReference type="RefSeq" id="WP_085196120.1">
    <property type="nucleotide sequence ID" value="NZ_JACKVI010000014.1"/>
</dbReference>
<dbReference type="EMBL" id="LQOW01000015">
    <property type="protein sequence ID" value="ORV61618.1"/>
    <property type="molecule type" value="Genomic_DNA"/>
</dbReference>
<feature type="transmembrane region" description="Helical" evidence="1">
    <location>
        <begin position="59"/>
        <end position="84"/>
    </location>
</feature>
<comment type="caution">
    <text evidence="3">The sequence shown here is derived from an EMBL/GenBank/DDBJ whole genome shotgun (WGS) entry which is preliminary data.</text>
</comment>
<dbReference type="InterPro" id="IPR000326">
    <property type="entry name" value="PAP2/HPO"/>
</dbReference>
<keyword evidence="1" id="KW-1133">Transmembrane helix</keyword>
<protein>
    <recommendedName>
        <fullName evidence="2">Phosphatidic acid phosphatase type 2/haloperoxidase domain-containing protein</fullName>
    </recommendedName>
</protein>
<evidence type="ECO:0000259" key="2">
    <source>
        <dbReference type="SMART" id="SM00014"/>
    </source>
</evidence>
<reference evidence="3 4" key="1">
    <citation type="submission" date="2016-01" db="EMBL/GenBank/DDBJ databases">
        <title>The new phylogeny of the genus Mycobacterium.</title>
        <authorList>
            <person name="Tarcisio F."/>
            <person name="Conor M."/>
            <person name="Antonella G."/>
            <person name="Elisabetta G."/>
            <person name="Giulia F.S."/>
            <person name="Sara T."/>
            <person name="Anna F."/>
            <person name="Clotilde B."/>
            <person name="Roberto B."/>
            <person name="Veronica D.S."/>
            <person name="Fabio R."/>
            <person name="Monica P."/>
            <person name="Olivier J."/>
            <person name="Enrico T."/>
            <person name="Nicola S."/>
        </authorList>
    </citation>
    <scope>NUCLEOTIDE SEQUENCE [LARGE SCALE GENOMIC DNA]</scope>
    <source>
        <strain evidence="3 4">DSM 45731</strain>
    </source>
</reference>
<dbReference type="AlphaFoldDB" id="A0A1X1UY46"/>
<keyword evidence="4" id="KW-1185">Reference proteome</keyword>
<dbReference type="Pfam" id="PF01569">
    <property type="entry name" value="PAP2"/>
    <property type="match status" value="1"/>
</dbReference>
<keyword evidence="1" id="KW-0472">Membrane</keyword>
<feature type="transmembrane region" description="Helical" evidence="1">
    <location>
        <begin position="188"/>
        <end position="206"/>
    </location>
</feature>
<feature type="domain" description="Phosphatidic acid phosphatase type 2/haloperoxidase" evidence="2">
    <location>
        <begin position="92"/>
        <end position="203"/>
    </location>
</feature>
<dbReference type="Gene3D" id="1.20.144.10">
    <property type="entry name" value="Phosphatidic acid phosphatase type 2/haloperoxidase"/>
    <property type="match status" value="1"/>
</dbReference>
<gene>
    <name evidence="3" type="ORF">AWC06_12150</name>
</gene>
<keyword evidence="1" id="KW-0812">Transmembrane</keyword>
<dbReference type="STRING" id="1260918.AWC06_12150"/>
<dbReference type="SMART" id="SM00014">
    <property type="entry name" value="acidPPc"/>
    <property type="match status" value="1"/>
</dbReference>
<name>A0A1X1UY46_9MYCO</name>
<dbReference type="CDD" id="cd03392">
    <property type="entry name" value="PAP2_like_2"/>
    <property type="match status" value="1"/>
</dbReference>
<accession>A0A1X1UY46</accession>
<sequence length="234" mass="24729">MVSVRPTAVAVCAAAVAVVVYAAMWLGYRHGSSWLNSLDSPSLASLHGIGVKHPAWVRFWDIFCTVFGPASFRLLGAVAAVVVAVQRKLRATVFLLVSIQFSELVARVAKDLVQRPRPVTALVHASWSSFPSGHAVAVIVAVLSLLTVVVPMINLPPLRVVAVVAGALIVLAVGFGRVALNVHHPSDVLGGWALGYLYFALCAWVIRPWATSLNARACAPATAAGTERSQRPAG</sequence>
<evidence type="ECO:0000313" key="4">
    <source>
        <dbReference type="Proteomes" id="UP000194000"/>
    </source>
</evidence>
<evidence type="ECO:0000313" key="3">
    <source>
        <dbReference type="EMBL" id="ORV61618.1"/>
    </source>
</evidence>
<evidence type="ECO:0000256" key="1">
    <source>
        <dbReference type="SAM" id="Phobius"/>
    </source>
</evidence>
<feature type="transmembrane region" description="Helical" evidence="1">
    <location>
        <begin position="7"/>
        <end position="28"/>
    </location>
</feature>
<dbReference type="Proteomes" id="UP000194000">
    <property type="component" value="Unassembled WGS sequence"/>
</dbReference>
<dbReference type="OrthoDB" id="5289372at2"/>
<dbReference type="InterPro" id="IPR036938">
    <property type="entry name" value="PAP2/HPO_sf"/>
</dbReference>
<dbReference type="PANTHER" id="PTHR14969:SF13">
    <property type="entry name" value="AT30094P"/>
    <property type="match status" value="1"/>
</dbReference>
<proteinExistence type="predicted"/>
<feature type="transmembrane region" description="Helical" evidence="1">
    <location>
        <begin position="129"/>
        <end position="153"/>
    </location>
</feature>
<feature type="transmembrane region" description="Helical" evidence="1">
    <location>
        <begin position="160"/>
        <end position="182"/>
    </location>
</feature>
<dbReference type="SUPFAM" id="SSF48317">
    <property type="entry name" value="Acid phosphatase/Vanadium-dependent haloperoxidase"/>
    <property type="match status" value="1"/>
</dbReference>